<comment type="subcellular location">
    <subcellularLocation>
        <location evidence="1">Membrane</location>
        <topology evidence="1">Multi-pass membrane protein</topology>
    </subcellularLocation>
</comment>
<dbReference type="GeneID" id="85224864"/>
<evidence type="ECO:0000256" key="5">
    <source>
        <dbReference type="ARBA" id="ARBA00023136"/>
    </source>
</evidence>
<keyword evidence="5 8" id="KW-0472">Membrane</keyword>
<feature type="region of interest" description="Disordered" evidence="7">
    <location>
        <begin position="28"/>
        <end position="70"/>
    </location>
</feature>
<dbReference type="Pfam" id="PF03006">
    <property type="entry name" value="HlyIII"/>
    <property type="match status" value="1"/>
</dbReference>
<protein>
    <submittedName>
        <fullName evidence="9">Uncharacterized protein</fullName>
    </submittedName>
</protein>
<feature type="binding site" evidence="6">
    <location>
        <position position="338"/>
    </location>
    <ligand>
        <name>Zn(2+)</name>
        <dbReference type="ChEBI" id="CHEBI:29105"/>
    </ligand>
</feature>
<evidence type="ECO:0000256" key="7">
    <source>
        <dbReference type="SAM" id="MobiDB-lite"/>
    </source>
</evidence>
<feature type="transmembrane region" description="Helical" evidence="8">
    <location>
        <begin position="336"/>
        <end position="359"/>
    </location>
</feature>
<keyword evidence="10" id="KW-1185">Reference proteome</keyword>
<dbReference type="PANTHER" id="PTHR20855">
    <property type="entry name" value="ADIPOR/PROGESTIN RECEPTOR-RELATED"/>
    <property type="match status" value="1"/>
</dbReference>
<evidence type="ECO:0000256" key="3">
    <source>
        <dbReference type="ARBA" id="ARBA00022692"/>
    </source>
</evidence>
<comment type="similarity">
    <text evidence="2">Belongs to the ADIPOR family.</text>
</comment>
<gene>
    <name evidence="9" type="ORF">MJAP1_001215</name>
</gene>
<accession>A0AAF0JET6</accession>
<evidence type="ECO:0000256" key="8">
    <source>
        <dbReference type="SAM" id="Phobius"/>
    </source>
</evidence>
<dbReference type="AlphaFoldDB" id="A0AAF0JET6"/>
<evidence type="ECO:0000256" key="2">
    <source>
        <dbReference type="ARBA" id="ARBA00007018"/>
    </source>
</evidence>
<dbReference type="Proteomes" id="UP001217754">
    <property type="component" value="Chromosome 2"/>
</dbReference>
<dbReference type="EMBL" id="CP119959">
    <property type="protein sequence ID" value="WFD38266.1"/>
    <property type="molecule type" value="Genomic_DNA"/>
</dbReference>
<feature type="transmembrane region" description="Helical" evidence="8">
    <location>
        <begin position="101"/>
        <end position="122"/>
    </location>
</feature>
<evidence type="ECO:0000313" key="10">
    <source>
        <dbReference type="Proteomes" id="UP001217754"/>
    </source>
</evidence>
<dbReference type="RefSeq" id="XP_060121163.1">
    <property type="nucleotide sequence ID" value="XM_060265180.1"/>
</dbReference>
<evidence type="ECO:0000313" key="9">
    <source>
        <dbReference type="EMBL" id="WFD38266.1"/>
    </source>
</evidence>
<dbReference type="GO" id="GO:0006882">
    <property type="term" value="P:intracellular zinc ion homeostasis"/>
    <property type="evidence" value="ECO:0007669"/>
    <property type="project" value="TreeGrafter"/>
</dbReference>
<evidence type="ECO:0000256" key="1">
    <source>
        <dbReference type="ARBA" id="ARBA00004141"/>
    </source>
</evidence>
<feature type="compositionally biased region" description="Low complexity" evidence="7">
    <location>
        <begin position="58"/>
        <end position="68"/>
    </location>
</feature>
<feature type="binding site" evidence="6">
    <location>
        <position position="187"/>
    </location>
    <ligand>
        <name>Zn(2+)</name>
        <dbReference type="ChEBI" id="CHEBI:29105"/>
    </ligand>
</feature>
<evidence type="ECO:0000256" key="4">
    <source>
        <dbReference type="ARBA" id="ARBA00022989"/>
    </source>
</evidence>
<feature type="compositionally biased region" description="Pro residues" evidence="7">
    <location>
        <begin position="33"/>
        <end position="45"/>
    </location>
</feature>
<keyword evidence="3 8" id="KW-0812">Transmembrane</keyword>
<keyword evidence="6" id="KW-0862">Zinc</keyword>
<feature type="transmembrane region" description="Helical" evidence="8">
    <location>
        <begin position="296"/>
        <end position="315"/>
    </location>
</feature>
<name>A0AAF0JET6_9BASI</name>
<dbReference type="PANTHER" id="PTHR20855:SF52">
    <property type="entry name" value="ADIPONECTIN RECEPTOR PROTEIN"/>
    <property type="match status" value="1"/>
</dbReference>
<evidence type="ECO:0000256" key="6">
    <source>
        <dbReference type="PIRSR" id="PIRSR604254-1"/>
    </source>
</evidence>
<keyword evidence="6" id="KW-0479">Metal-binding</keyword>
<sequence length="382" mass="42548">MTIGNPYLVEFEELPVWAQDNAYLRRGYRRPGDAPPRVPEKAPPVPEKDSGLRRRTTAAASAAPAAAPDTEPTYRHDTYYQCWRSVWDYWHNETVNIHTHMIGAVIAVFLLVLQLVDLSGLLPHGPWAPYSLLTFPVHTNVLPSTVSEDLVMRQSQTMIPPDAADQVVLTIFLVSAIICLTCSATFHTLACHSQPVAKSINRLDYVGIVVLIVGSNIPALRYGLYCHPNVHHFYLSMILLWGMLAMYTVVQPKYATPKFRPVRAGVFVALGLSGVAPILHGVYLSGRSEFVFSTLGYKYVVWSGAMYIFGTLLYVAHIPERFAPGTFDYIGASHQLFHTCVLIAAMLHLAALRHSYIFWHAVETTTGDVGREAVCRALTNWP</sequence>
<proteinExistence type="inferred from homology"/>
<feature type="transmembrane region" description="Helical" evidence="8">
    <location>
        <begin position="230"/>
        <end position="250"/>
    </location>
</feature>
<dbReference type="GO" id="GO:0046872">
    <property type="term" value="F:metal ion binding"/>
    <property type="evidence" value="ECO:0007669"/>
    <property type="project" value="UniProtKB-KW"/>
</dbReference>
<organism evidence="9 10">
    <name type="scientific">Malassezia japonica</name>
    <dbReference type="NCBI Taxonomy" id="223818"/>
    <lineage>
        <taxon>Eukaryota</taxon>
        <taxon>Fungi</taxon>
        <taxon>Dikarya</taxon>
        <taxon>Basidiomycota</taxon>
        <taxon>Ustilaginomycotina</taxon>
        <taxon>Malasseziomycetes</taxon>
        <taxon>Malasseziales</taxon>
        <taxon>Malasseziaceae</taxon>
        <taxon>Malassezia</taxon>
    </lineage>
</organism>
<feature type="transmembrane region" description="Helical" evidence="8">
    <location>
        <begin position="262"/>
        <end position="284"/>
    </location>
</feature>
<reference evidence="9" key="1">
    <citation type="submission" date="2023-03" db="EMBL/GenBank/DDBJ databases">
        <title>Mating type loci evolution in Malassezia.</title>
        <authorList>
            <person name="Coelho M.A."/>
        </authorList>
    </citation>
    <scope>NUCLEOTIDE SEQUENCE</scope>
    <source>
        <strain evidence="9">CBS 9431</strain>
    </source>
</reference>
<keyword evidence="4 8" id="KW-1133">Transmembrane helix</keyword>
<dbReference type="GO" id="GO:0016020">
    <property type="term" value="C:membrane"/>
    <property type="evidence" value="ECO:0007669"/>
    <property type="project" value="UniProtKB-SubCell"/>
</dbReference>
<feature type="binding site" evidence="6">
    <location>
        <position position="334"/>
    </location>
    <ligand>
        <name>Zn(2+)</name>
        <dbReference type="ChEBI" id="CHEBI:29105"/>
    </ligand>
</feature>
<feature type="transmembrane region" description="Helical" evidence="8">
    <location>
        <begin position="167"/>
        <end position="191"/>
    </location>
</feature>
<dbReference type="GO" id="GO:0038023">
    <property type="term" value="F:signaling receptor activity"/>
    <property type="evidence" value="ECO:0007669"/>
    <property type="project" value="TreeGrafter"/>
</dbReference>
<dbReference type="InterPro" id="IPR004254">
    <property type="entry name" value="AdipoR/HlyIII-related"/>
</dbReference>
<feature type="transmembrane region" description="Helical" evidence="8">
    <location>
        <begin position="203"/>
        <end position="224"/>
    </location>
</feature>